<sequence length="610" mass="66607">MPPREDGAPKSFTWITGDPRSKQNITQIRRHAGQNSGVKAENNARARSSSSPKPGHRGSAKAFRAVQPTSKVDETAEKRFKTQDDPSNLLHVNYPSSTAENAATPSLAHNNEPVNAYQPVHPAPTVLREATSTTEEAPSTTRKVAIWDLVNHSAEEEERHRLELLASTPGQDTDDGRPDYFSTHINHTELKQALGEIRAHSPRNSRKLSPSPATAALQANISKRRKPAAQAGPSNASWRIGMAPSAVITLSKEDSQIEQILLQASTFYTSKFESSWFRQLHESQSPFDTVSVENFSGSITTAAGLMAIGRIDSASSILSRVLPTLSDLLILQHPKLYYVLAELSLDTSSTELGRLRSQVKKFAAAASLTILGPAHPITTLLQLTLTNANQRLRLRELIQRKVHELHEQLFSATSHETTGQYYYLARVLAQLGRLEEAVRILTQIIPIWENTYGKNSLLPVTGLLELTKVHLASGNTSKGTELFVSDALRRTLAVEKSSGVQSSQVVELVHSRMGCLRTLGRLHVMRGNVETAMMQYSAAVSVGVGELGAAVPAVQLAVADLDTITRMAVYPDDEDLQRADRTTPPPVRLGPDVRETARLNLTGLNPGGCQ</sequence>
<reference evidence="2 3" key="1">
    <citation type="submission" date="2016-04" db="EMBL/GenBank/DDBJ databases">
        <title>Draft genome of Fonsecaea erecta CBS 125763.</title>
        <authorList>
            <person name="Weiss V.A."/>
            <person name="Vicente V.A."/>
            <person name="Raittz R.T."/>
            <person name="Moreno L.F."/>
            <person name="De Souza E.M."/>
            <person name="Pedrosa F.O."/>
            <person name="Steffens M.B."/>
            <person name="Faoro H."/>
            <person name="Tadra-Sfeir M.Z."/>
            <person name="Najafzadeh M.J."/>
            <person name="Felipe M.S."/>
            <person name="Teixeira M."/>
            <person name="Sun J."/>
            <person name="Xi L."/>
            <person name="Gomes R."/>
            <person name="De Azevedo C.M."/>
            <person name="Salgado C.G."/>
            <person name="Da Silva M.B."/>
            <person name="Nascimento M.F."/>
            <person name="Queiroz-Telles F."/>
            <person name="Attili D.S."/>
            <person name="Gorbushina A."/>
        </authorList>
    </citation>
    <scope>NUCLEOTIDE SEQUENCE [LARGE SCALE GENOMIC DNA]</scope>
    <source>
        <strain evidence="2 3">CBS 125763</strain>
    </source>
</reference>
<dbReference type="OrthoDB" id="4120459at2759"/>
<evidence type="ECO:0008006" key="4">
    <source>
        <dbReference type="Google" id="ProtNLM"/>
    </source>
</evidence>
<organism evidence="2 3">
    <name type="scientific">Fonsecaea erecta</name>
    <dbReference type="NCBI Taxonomy" id="1367422"/>
    <lineage>
        <taxon>Eukaryota</taxon>
        <taxon>Fungi</taxon>
        <taxon>Dikarya</taxon>
        <taxon>Ascomycota</taxon>
        <taxon>Pezizomycotina</taxon>
        <taxon>Eurotiomycetes</taxon>
        <taxon>Chaetothyriomycetidae</taxon>
        <taxon>Chaetothyriales</taxon>
        <taxon>Herpotrichiellaceae</taxon>
        <taxon>Fonsecaea</taxon>
    </lineage>
</organism>
<dbReference type="InterPro" id="IPR011990">
    <property type="entry name" value="TPR-like_helical_dom_sf"/>
</dbReference>
<feature type="compositionally biased region" description="Basic and acidic residues" evidence="1">
    <location>
        <begin position="71"/>
        <end position="84"/>
    </location>
</feature>
<dbReference type="Gene3D" id="1.25.40.10">
    <property type="entry name" value="Tetratricopeptide repeat domain"/>
    <property type="match status" value="1"/>
</dbReference>
<gene>
    <name evidence="2" type="ORF">AYL99_11561</name>
</gene>
<evidence type="ECO:0000256" key="1">
    <source>
        <dbReference type="SAM" id="MobiDB-lite"/>
    </source>
</evidence>
<protein>
    <recommendedName>
        <fullName evidence="4">MalT-like TPR region domain-containing protein</fullName>
    </recommendedName>
</protein>
<keyword evidence="3" id="KW-1185">Reference proteome</keyword>
<feature type="region of interest" description="Disordered" evidence="1">
    <location>
        <begin position="1"/>
        <end position="90"/>
    </location>
</feature>
<dbReference type="RefSeq" id="XP_018687827.1">
    <property type="nucleotide sequence ID" value="XM_018843067.1"/>
</dbReference>
<accession>A0A178Z3Y9</accession>
<dbReference type="EMBL" id="LVYI01000014">
    <property type="protein sequence ID" value="OAP54460.1"/>
    <property type="molecule type" value="Genomic_DNA"/>
</dbReference>
<dbReference type="AlphaFoldDB" id="A0A178Z3Y9"/>
<proteinExistence type="predicted"/>
<evidence type="ECO:0000313" key="2">
    <source>
        <dbReference type="EMBL" id="OAP54460.1"/>
    </source>
</evidence>
<feature type="compositionally biased region" description="Polar residues" evidence="1">
    <location>
        <begin position="22"/>
        <end position="37"/>
    </location>
</feature>
<evidence type="ECO:0000313" key="3">
    <source>
        <dbReference type="Proteomes" id="UP000078343"/>
    </source>
</evidence>
<dbReference type="GeneID" id="30015729"/>
<comment type="caution">
    <text evidence="2">The sequence shown here is derived from an EMBL/GenBank/DDBJ whole genome shotgun (WGS) entry which is preliminary data.</text>
</comment>
<dbReference type="SUPFAM" id="SSF48452">
    <property type="entry name" value="TPR-like"/>
    <property type="match status" value="1"/>
</dbReference>
<name>A0A178Z3Y9_9EURO</name>
<dbReference type="Proteomes" id="UP000078343">
    <property type="component" value="Unassembled WGS sequence"/>
</dbReference>